<keyword evidence="2" id="KW-1185">Reference proteome</keyword>
<organism evidence="1 2">
    <name type="scientific">Helicocarpus griseus UAMH5409</name>
    <dbReference type="NCBI Taxonomy" id="1447875"/>
    <lineage>
        <taxon>Eukaryota</taxon>
        <taxon>Fungi</taxon>
        <taxon>Dikarya</taxon>
        <taxon>Ascomycota</taxon>
        <taxon>Pezizomycotina</taxon>
        <taxon>Eurotiomycetes</taxon>
        <taxon>Eurotiomycetidae</taxon>
        <taxon>Onygenales</taxon>
        <taxon>Ajellomycetaceae</taxon>
        <taxon>Helicocarpus</taxon>
    </lineage>
</organism>
<sequence>MNEDSLPLVKRMVDFLYRAEYKGTPAPSMSELQLHAKMFALADKYKIEGLRKLAIMKCLRRLHTLHDSNGSPAIEILESIGDIYQLSALKCSVRVLVEQDIRANIKKYLEDPVARKVYERVLMEVPEFIRDVLDLYLNQPFVKRCSSCCADKPMEVLKAKCRKCDRKLDFERAQKRNLKR</sequence>
<comment type="caution">
    <text evidence="1">The sequence shown here is derived from an EMBL/GenBank/DDBJ whole genome shotgun (WGS) entry which is preliminary data.</text>
</comment>
<evidence type="ECO:0000313" key="1">
    <source>
        <dbReference type="EMBL" id="PGG98953.1"/>
    </source>
</evidence>
<dbReference type="STRING" id="1447875.A0A2B7WHW2"/>
<reference evidence="1 2" key="1">
    <citation type="submission" date="2017-10" db="EMBL/GenBank/DDBJ databases">
        <title>Comparative genomics in systemic dimorphic fungi from Ajellomycetaceae.</title>
        <authorList>
            <person name="Munoz J.F."/>
            <person name="Mcewen J.G."/>
            <person name="Clay O.K."/>
            <person name="Cuomo C.A."/>
        </authorList>
    </citation>
    <scope>NUCLEOTIDE SEQUENCE [LARGE SCALE GENOMIC DNA]</scope>
    <source>
        <strain evidence="1 2">UAMH5409</strain>
    </source>
</reference>
<dbReference type="EMBL" id="PDNB01000216">
    <property type="protein sequence ID" value="PGG98953.1"/>
    <property type="molecule type" value="Genomic_DNA"/>
</dbReference>
<evidence type="ECO:0008006" key="3">
    <source>
        <dbReference type="Google" id="ProtNLM"/>
    </source>
</evidence>
<gene>
    <name evidence="1" type="ORF">AJ79_08728</name>
</gene>
<dbReference type="Proteomes" id="UP000223968">
    <property type="component" value="Unassembled WGS sequence"/>
</dbReference>
<dbReference type="OrthoDB" id="4186383at2759"/>
<dbReference type="AlphaFoldDB" id="A0A2B7WHW2"/>
<protein>
    <recommendedName>
        <fullName evidence="3">BTB domain-containing protein</fullName>
    </recommendedName>
</protein>
<proteinExistence type="predicted"/>
<accession>A0A2B7WHW2</accession>
<name>A0A2B7WHW2_9EURO</name>
<evidence type="ECO:0000313" key="2">
    <source>
        <dbReference type="Proteomes" id="UP000223968"/>
    </source>
</evidence>